<name>A0ABX1KH09_9GAMM</name>
<organism evidence="1 2">
    <name type="scientific">Shewanella oncorhynchi</name>
    <dbReference type="NCBI Taxonomy" id="2726434"/>
    <lineage>
        <taxon>Bacteria</taxon>
        <taxon>Pseudomonadati</taxon>
        <taxon>Pseudomonadota</taxon>
        <taxon>Gammaproteobacteria</taxon>
        <taxon>Alteromonadales</taxon>
        <taxon>Shewanellaceae</taxon>
        <taxon>Shewanella</taxon>
    </lineage>
</organism>
<dbReference type="RefSeq" id="WP_168822733.1">
    <property type="nucleotide sequence ID" value="NZ_JABAEB010000001.1"/>
</dbReference>
<dbReference type="EMBL" id="JABAEB010000001">
    <property type="protein sequence ID" value="NLQ21470.1"/>
    <property type="molecule type" value="Genomic_DNA"/>
</dbReference>
<proteinExistence type="predicted"/>
<accession>A0ABX1KH09</accession>
<protein>
    <submittedName>
        <fullName evidence="1">Uncharacterized protein</fullName>
    </submittedName>
</protein>
<dbReference type="Proteomes" id="UP000527352">
    <property type="component" value="Unassembled WGS sequence"/>
</dbReference>
<evidence type="ECO:0000313" key="1">
    <source>
        <dbReference type="EMBL" id="NLQ21470.1"/>
    </source>
</evidence>
<keyword evidence="2" id="KW-1185">Reference proteome</keyword>
<sequence length="314" mass="35703">MILQEYQRFALECTFVVGKIPDDAPVFTLERFLPKLKKLVDENQAIHKTKNDSITLRLSKLDICDAKITMLFKYADKNATDPSFTHTETGKTRTVQKEDGEGVSVSAHLVLLRVPNGKLLNTYHDAILEEVPGLSRSVIEAGLTHMLSVCATEHFERDDNKKQLQCRPKISLTFDGNDTLDELLKTGTITGFVAVKTKAHNKLDEKAELVISDERIVLKVKRSKGQEAMRLIQLAKNYASDNEYSRLQIRYQSNNKRNKILEVGSREQDIAEKMFAKSTIIYVGDKVEQCQEEIHVELEGKLVKILQDNVKERN</sequence>
<gene>
    <name evidence="1" type="ORF">HGO26_01020</name>
</gene>
<reference evidence="1 2" key="1">
    <citation type="submission" date="2020-04" db="EMBL/GenBank/DDBJ databases">
        <title>The first description of lens atrophy caused by putative novel Shewanella sp. that is a new emerging pathogen for cultured rainbow trout?</title>
        <authorList>
            <person name="Saticioglu I.B."/>
            <person name="Duman M."/>
            <person name="Altun S."/>
        </authorList>
    </citation>
    <scope>NUCLEOTIDE SEQUENCE [LARGE SCALE GENOMIC DNA]</scope>
    <source>
        <strain evidence="1 2">S-1</strain>
    </source>
</reference>
<evidence type="ECO:0000313" key="2">
    <source>
        <dbReference type="Proteomes" id="UP000527352"/>
    </source>
</evidence>
<comment type="caution">
    <text evidence="1">The sequence shown here is derived from an EMBL/GenBank/DDBJ whole genome shotgun (WGS) entry which is preliminary data.</text>
</comment>